<evidence type="ECO:0000256" key="3">
    <source>
        <dbReference type="ARBA" id="ARBA00010115"/>
    </source>
</evidence>
<keyword evidence="6" id="KW-0949">S-adenosyl-L-methionine</keyword>
<protein>
    <recommendedName>
        <fullName evidence="4">tRNA 4-demethylwyosine synthase (AdoMet-dependent)</fullName>
        <ecNumber evidence="4">4.1.3.44</ecNumber>
    </recommendedName>
</protein>
<dbReference type="Gene3D" id="3.40.50.360">
    <property type="match status" value="1"/>
</dbReference>
<dbReference type="InterPro" id="IPR029039">
    <property type="entry name" value="Flavoprotein-like_sf"/>
</dbReference>
<dbReference type="PANTHER" id="PTHR13930:SF0">
    <property type="entry name" value="S-ADENOSYL-L-METHIONINE-DEPENDENT TRNA 4-DEMETHYLWYOSINE SYNTHASE TYW1-RELATED"/>
    <property type="match status" value="1"/>
</dbReference>
<dbReference type="Pfam" id="PF04055">
    <property type="entry name" value="Radical_SAM"/>
    <property type="match status" value="1"/>
</dbReference>
<dbReference type="PROSITE" id="PS51918">
    <property type="entry name" value="RADICAL_SAM"/>
    <property type="match status" value="1"/>
</dbReference>
<dbReference type="InterPro" id="IPR013917">
    <property type="entry name" value="tRNA_wybutosine-synth"/>
</dbReference>
<dbReference type="EC" id="4.1.3.44" evidence="4"/>
<keyword evidence="9" id="KW-0408">Iron</keyword>
<evidence type="ECO:0000313" key="15">
    <source>
        <dbReference type="EMBL" id="QWU87922.1"/>
    </source>
</evidence>
<dbReference type="PANTHER" id="PTHR13930">
    <property type="entry name" value="S-ADENOSYL-L-METHIONINE-DEPENDENT TRNA 4-DEMETHYLWYOSINE SYNTHASE"/>
    <property type="match status" value="1"/>
</dbReference>
<evidence type="ECO:0000256" key="2">
    <source>
        <dbReference type="ARBA" id="ARBA00004797"/>
    </source>
</evidence>
<dbReference type="InterPro" id="IPR008254">
    <property type="entry name" value="Flavodoxin/NO_synth"/>
</dbReference>
<reference evidence="15 16" key="1">
    <citation type="submission" date="2021-06" db="EMBL/GenBank/DDBJ databases">
        <title>Candida outbreak in Lebanon.</title>
        <authorList>
            <person name="Finianos M."/>
        </authorList>
    </citation>
    <scope>NUCLEOTIDE SEQUENCE [LARGE SCALE GENOMIC DNA]</scope>
    <source>
        <strain evidence="15">CA3LBN</strain>
    </source>
</reference>
<feature type="domain" description="Radical SAM core" evidence="14">
    <location>
        <begin position="322"/>
        <end position="573"/>
    </location>
</feature>
<comment type="pathway">
    <text evidence="2">tRNA modification; wybutosine-tRNA(Phe) biosynthesis.</text>
</comment>
<evidence type="ECO:0000256" key="7">
    <source>
        <dbReference type="ARBA" id="ARBA00022694"/>
    </source>
</evidence>
<dbReference type="InterPro" id="IPR013785">
    <property type="entry name" value="Aldolase_TIM"/>
</dbReference>
<keyword evidence="10" id="KW-0411">Iron-sulfur</keyword>
<dbReference type="Gene3D" id="3.20.20.70">
    <property type="entry name" value="Aldolase class I"/>
    <property type="match status" value="1"/>
</dbReference>
<dbReference type="SFLD" id="SFLDG01071">
    <property type="entry name" value="tRNA_wybutosine-synthesizing"/>
    <property type="match status" value="1"/>
</dbReference>
<dbReference type="InterPro" id="IPR058240">
    <property type="entry name" value="rSAM_sf"/>
</dbReference>
<dbReference type="Pfam" id="PF00258">
    <property type="entry name" value="Flavodoxin_1"/>
    <property type="match status" value="1"/>
</dbReference>
<organism evidence="15 16">
    <name type="scientific">Candidozyma haemuli</name>
    <dbReference type="NCBI Taxonomy" id="45357"/>
    <lineage>
        <taxon>Eukaryota</taxon>
        <taxon>Fungi</taxon>
        <taxon>Dikarya</taxon>
        <taxon>Ascomycota</taxon>
        <taxon>Saccharomycotina</taxon>
        <taxon>Pichiomycetes</taxon>
        <taxon>Metschnikowiaceae</taxon>
        <taxon>Candidozyma</taxon>
    </lineage>
</organism>
<evidence type="ECO:0000256" key="4">
    <source>
        <dbReference type="ARBA" id="ARBA00012821"/>
    </source>
</evidence>
<comment type="similarity">
    <text evidence="3">Belongs to the TYW1 family.</text>
</comment>
<evidence type="ECO:0000256" key="6">
    <source>
        <dbReference type="ARBA" id="ARBA00022691"/>
    </source>
</evidence>
<keyword evidence="8" id="KW-0479">Metal-binding</keyword>
<dbReference type="Pfam" id="PF08608">
    <property type="entry name" value="Wyosine_form"/>
    <property type="match status" value="1"/>
</dbReference>
<dbReference type="InterPro" id="IPR034556">
    <property type="entry name" value="tRNA_wybutosine-synthase"/>
</dbReference>
<name>A0ABX8I4H4_9ASCO</name>
<keyword evidence="5" id="KW-0004">4Fe-4S</keyword>
<keyword evidence="11" id="KW-0456">Lyase</keyword>
<feature type="domain" description="Flavodoxin-like" evidence="13">
    <location>
        <begin position="57"/>
        <end position="216"/>
    </location>
</feature>
<evidence type="ECO:0000256" key="10">
    <source>
        <dbReference type="ARBA" id="ARBA00023014"/>
    </source>
</evidence>
<evidence type="ECO:0000256" key="12">
    <source>
        <dbReference type="ARBA" id="ARBA00049466"/>
    </source>
</evidence>
<dbReference type="PROSITE" id="PS50902">
    <property type="entry name" value="FLAVODOXIN_LIKE"/>
    <property type="match status" value="1"/>
</dbReference>
<keyword evidence="16" id="KW-1185">Reference proteome</keyword>
<dbReference type="SFLD" id="SFLDS00029">
    <property type="entry name" value="Radical_SAM"/>
    <property type="match status" value="1"/>
</dbReference>
<comment type="cofactor">
    <cofactor evidence="1">
        <name>[4Fe-4S] cluster</name>
        <dbReference type="ChEBI" id="CHEBI:49883"/>
    </cofactor>
</comment>
<evidence type="ECO:0000256" key="5">
    <source>
        <dbReference type="ARBA" id="ARBA00022485"/>
    </source>
</evidence>
<evidence type="ECO:0000259" key="13">
    <source>
        <dbReference type="PROSITE" id="PS50902"/>
    </source>
</evidence>
<dbReference type="SUPFAM" id="SSF102114">
    <property type="entry name" value="Radical SAM enzymes"/>
    <property type="match status" value="1"/>
</dbReference>
<proteinExistence type="inferred from homology"/>
<gene>
    <name evidence="15" type="ORF">CA3LBN_002187</name>
</gene>
<evidence type="ECO:0000313" key="16">
    <source>
        <dbReference type="Proteomes" id="UP000825434"/>
    </source>
</evidence>
<dbReference type="SFLD" id="SFLDF00284">
    <property type="entry name" value="tRNA_wybutosine-synthesizing"/>
    <property type="match status" value="1"/>
</dbReference>
<dbReference type="Proteomes" id="UP000825434">
    <property type="component" value="Chromosome 2"/>
</dbReference>
<dbReference type="EMBL" id="CP076662">
    <property type="protein sequence ID" value="QWU87922.1"/>
    <property type="molecule type" value="Genomic_DNA"/>
</dbReference>
<dbReference type="SUPFAM" id="SSF52218">
    <property type="entry name" value="Flavoproteins"/>
    <property type="match status" value="1"/>
</dbReference>
<evidence type="ECO:0000256" key="8">
    <source>
        <dbReference type="ARBA" id="ARBA00022723"/>
    </source>
</evidence>
<evidence type="ECO:0000256" key="9">
    <source>
        <dbReference type="ARBA" id="ARBA00023004"/>
    </source>
</evidence>
<evidence type="ECO:0000259" key="14">
    <source>
        <dbReference type="PROSITE" id="PS51918"/>
    </source>
</evidence>
<comment type="catalytic activity">
    <reaction evidence="12">
        <text>N(1)-methylguanosine(37) in tRNA(Phe) + pyruvate + S-adenosyl-L-methionine = 4-demethylwyosine(37) in tRNA(Phe) + 5'-deoxyadenosine + L-methionine + CO2 + H2O</text>
        <dbReference type="Rhea" id="RHEA:36347"/>
        <dbReference type="Rhea" id="RHEA-COMP:10164"/>
        <dbReference type="Rhea" id="RHEA-COMP:10165"/>
        <dbReference type="ChEBI" id="CHEBI:15361"/>
        <dbReference type="ChEBI" id="CHEBI:15377"/>
        <dbReference type="ChEBI" id="CHEBI:16526"/>
        <dbReference type="ChEBI" id="CHEBI:17319"/>
        <dbReference type="ChEBI" id="CHEBI:57844"/>
        <dbReference type="ChEBI" id="CHEBI:59789"/>
        <dbReference type="ChEBI" id="CHEBI:64315"/>
        <dbReference type="ChEBI" id="CHEBI:73542"/>
        <dbReference type="EC" id="4.1.3.44"/>
    </reaction>
</comment>
<accession>A0ABX8I4H4</accession>
<evidence type="ECO:0000256" key="1">
    <source>
        <dbReference type="ARBA" id="ARBA00001966"/>
    </source>
</evidence>
<keyword evidence="7" id="KW-0819">tRNA processing</keyword>
<sequence>MEVDFTNAFPETKTEFPKAVPLKKRTRKTRTAKVFKKKETKVSHLTTSSVHLEKCPIYIFYTTLTGSSLRVAKALHEKVAAIDGVEVPPRLLSLDDDVDDLEEYFLRTPESENPPIYLLVLPSYETDSPIDYFLEHLTETYQDFRVDKYPLRGLAGFAVLGLGDSESWGGAQFCYQAKSADKWLGKLGARRLFPVGEVCMKHEGEPKTQDWINGFAELLVDEQPFLYEDDPSAFDSDASGDEAEAEEEKDVVDVEDMGAIIRASKNKEILEPKQMVAQDSPTYKSLTKQGYTIVGSHSGVKICRWTKSAMRGRGSCYKFAFYGIRSHLCMETTPSLACSNKCVFCWRHGTNPVAKSNWRWEVDPPEKVLSGALEGHYKKIKQMRGVPGIQIDRFQEAFQVRHCALSLVGEPIFYPHINEFVGMLHEQHISSFLVCNAQHPDPLARLAKVTQLYVSIDAPTKTDLKKVDRPLNSDFWERLMSCLDIVRTIQSHQRTVFRLTLVKGFNMTEVESYADMVERAMPSQIEVKGATFCGSSTGNGNPLTMQNIPFLEECRDFCRQITAELQRRGLQYELAAEHSHSCCILIAHTKFKINDVWHTHIDYKRFFELLESGEDFCDLDYICETPAWAVWGAEEGGFNPKDTRYDRKAEKLKKKQARDEAAAKALQAKKGESIKAASEFAEHTRELFSLDRMSQSVDLDPNLLVMPRPSPNRDQELSENQIDIRDGLRFYHWVMNSRTAWACPRYVSGVHECITGISKEPLDKIVSPWGLMHSKQFDYSAHLDSLRPQNPKIHRNVTAIDRGRFKKEESYCLSPSYAMLLDDCLLDYVDSLKELEDTVEPALEKLKSVFNRGYGVHEVNIIVSDHSLVSETPIPSLGDLSPLKDFDEKVRAISYVSTRLLVGKVHRLIVSELHGLSQEQWIMFKTIESNITSEFEPADFEWVTLEDELMRKIDSYFDVIDLDKEDEAFREAWGEFLKNLYGDDLTFAKALRHEFVRLARNLMDRIARMIAKSSKSFNEISLTYFDKHMHKEYDITEL</sequence>
<dbReference type="InterPro" id="IPR007197">
    <property type="entry name" value="rSAM"/>
</dbReference>
<evidence type="ECO:0000256" key="11">
    <source>
        <dbReference type="ARBA" id="ARBA00023239"/>
    </source>
</evidence>